<proteinExistence type="predicted"/>
<dbReference type="Proteomes" id="UP000663929">
    <property type="component" value="Chromosome"/>
</dbReference>
<evidence type="ECO:0000256" key="2">
    <source>
        <dbReference type="SAM" id="Phobius"/>
    </source>
</evidence>
<feature type="region of interest" description="Disordered" evidence="1">
    <location>
        <begin position="24"/>
        <end position="56"/>
    </location>
</feature>
<dbReference type="EMBL" id="CP071793">
    <property type="protein sequence ID" value="QTD51674.1"/>
    <property type="molecule type" value="Genomic_DNA"/>
</dbReference>
<dbReference type="RefSeq" id="WP_237381800.1">
    <property type="nucleotide sequence ID" value="NZ_CP071793.1"/>
</dbReference>
<feature type="transmembrane region" description="Helical" evidence="2">
    <location>
        <begin position="75"/>
        <end position="93"/>
    </location>
</feature>
<dbReference type="AlphaFoldDB" id="A0A8A4TR61"/>
<gene>
    <name evidence="3" type="ORF">J3U87_04320</name>
</gene>
<keyword evidence="2" id="KW-1133">Transmembrane helix</keyword>
<evidence type="ECO:0000313" key="3">
    <source>
        <dbReference type="EMBL" id="QTD51674.1"/>
    </source>
</evidence>
<keyword evidence="2" id="KW-0472">Membrane</keyword>
<evidence type="ECO:0000313" key="4">
    <source>
        <dbReference type="Proteomes" id="UP000663929"/>
    </source>
</evidence>
<organism evidence="3 4">
    <name type="scientific">Sulfidibacter corallicola</name>
    <dbReference type="NCBI Taxonomy" id="2818388"/>
    <lineage>
        <taxon>Bacteria</taxon>
        <taxon>Pseudomonadati</taxon>
        <taxon>Acidobacteriota</taxon>
        <taxon>Holophagae</taxon>
        <taxon>Acanthopleuribacterales</taxon>
        <taxon>Acanthopleuribacteraceae</taxon>
        <taxon>Sulfidibacter</taxon>
    </lineage>
</organism>
<dbReference type="KEGG" id="scor:J3U87_04320"/>
<accession>A0A8A4TR61</accession>
<evidence type="ECO:0000256" key="1">
    <source>
        <dbReference type="SAM" id="MobiDB-lite"/>
    </source>
</evidence>
<sequence length="265" mass="30039">MTVASSARHGGARDAHTKRRAYATTANEVDNRSHGLGNGRPCRQARRATVSRSPEQRQRAVATLVSEAEYMNVKWIGIWVVLAISICLNLLLINDKQTSLAYAPTPAHRFAGVYTTFEDLDTSDTESGKVTVRRRVAHTVPNAQEVLSTAMAALQTHSHKLELSLHNRNQRLADYYLKAMSRELARIRRSVGEHEGYPIAEWTSTMTEPHLGTLREDVQSQNWERAESVFVDMIKSCNQCHMRTEHGFIKIETTHPENPYNQRFE</sequence>
<evidence type="ECO:0008006" key="5">
    <source>
        <dbReference type="Google" id="ProtNLM"/>
    </source>
</evidence>
<keyword evidence="4" id="KW-1185">Reference proteome</keyword>
<name>A0A8A4TR61_SULCO</name>
<keyword evidence="2" id="KW-0812">Transmembrane</keyword>
<protein>
    <recommendedName>
        <fullName evidence="5">Cytochrome C</fullName>
    </recommendedName>
</protein>
<reference evidence="3" key="1">
    <citation type="submission" date="2021-03" db="EMBL/GenBank/DDBJ databases">
        <title>Acanthopleuribacteraceae sp. M133.</title>
        <authorList>
            <person name="Wang G."/>
        </authorList>
    </citation>
    <scope>NUCLEOTIDE SEQUENCE</scope>
    <source>
        <strain evidence="3">M133</strain>
    </source>
</reference>